<accession>A0A0B7AX82</accession>
<name>A0A0B7AX82_9EUPU</name>
<reference evidence="1" key="1">
    <citation type="submission" date="2014-12" db="EMBL/GenBank/DDBJ databases">
        <title>Insight into the proteome of Arion vulgaris.</title>
        <authorList>
            <person name="Aradska J."/>
            <person name="Bulat T."/>
            <person name="Smidak R."/>
            <person name="Sarate P."/>
            <person name="Gangsoo J."/>
            <person name="Sialana F."/>
            <person name="Bilban M."/>
            <person name="Lubec G."/>
        </authorList>
    </citation>
    <scope>NUCLEOTIDE SEQUENCE</scope>
    <source>
        <tissue evidence="1">Skin</tissue>
    </source>
</reference>
<dbReference type="AlphaFoldDB" id="A0A0B7AX82"/>
<sequence>MENKILPVVCSFDINTHVNTIQQYTAQQTLTHTCCILHSRHSHVVHYTADTHMHAIMPLSVTSLYMHTSQTPSHTIMFILDPTHRSNCPLDPTHSSNCHIRLRGPYQTPHTQLYPYQTLTHNHAHIK</sequence>
<evidence type="ECO:0000313" key="1">
    <source>
        <dbReference type="EMBL" id="CEK85594.1"/>
    </source>
</evidence>
<gene>
    <name evidence="1" type="primary">ORF149057</name>
</gene>
<organism evidence="1">
    <name type="scientific">Arion vulgaris</name>
    <dbReference type="NCBI Taxonomy" id="1028688"/>
    <lineage>
        <taxon>Eukaryota</taxon>
        <taxon>Metazoa</taxon>
        <taxon>Spiralia</taxon>
        <taxon>Lophotrochozoa</taxon>
        <taxon>Mollusca</taxon>
        <taxon>Gastropoda</taxon>
        <taxon>Heterobranchia</taxon>
        <taxon>Euthyneura</taxon>
        <taxon>Panpulmonata</taxon>
        <taxon>Eupulmonata</taxon>
        <taxon>Stylommatophora</taxon>
        <taxon>Helicina</taxon>
        <taxon>Arionoidea</taxon>
        <taxon>Arionidae</taxon>
        <taxon>Arion</taxon>
    </lineage>
</organism>
<protein>
    <submittedName>
        <fullName evidence="1">Uncharacterized protein</fullName>
    </submittedName>
</protein>
<dbReference type="EMBL" id="HACG01038729">
    <property type="protein sequence ID" value="CEK85594.1"/>
    <property type="molecule type" value="Transcribed_RNA"/>
</dbReference>
<proteinExistence type="predicted"/>